<organism evidence="1 2">
    <name type="scientific">Nocardioides anomalus</name>
    <dbReference type="NCBI Taxonomy" id="2712223"/>
    <lineage>
        <taxon>Bacteria</taxon>
        <taxon>Bacillati</taxon>
        <taxon>Actinomycetota</taxon>
        <taxon>Actinomycetes</taxon>
        <taxon>Propionibacteriales</taxon>
        <taxon>Nocardioidaceae</taxon>
        <taxon>Nocardioides</taxon>
    </lineage>
</organism>
<name>A0A6G6WIV5_9ACTN</name>
<proteinExistence type="predicted"/>
<accession>A0A6G6WIV5</accession>
<protein>
    <submittedName>
        <fullName evidence="1">Uncharacterized protein</fullName>
    </submittedName>
</protein>
<dbReference type="AlphaFoldDB" id="A0A6G6WIV5"/>
<dbReference type="KEGG" id="nano:G5V58_21635"/>
<dbReference type="EMBL" id="CP049257">
    <property type="protein sequence ID" value="QIG45025.1"/>
    <property type="molecule type" value="Genomic_DNA"/>
</dbReference>
<gene>
    <name evidence="1" type="ORF">G5V58_21635</name>
</gene>
<sequence length="234" mass="25090">MAGLLAHDMVGQHAGRMHGVPSTYNWAKGPRVGVGNHPARHGFTAVSAWGQVYEDAAGSPARNVRVSCKDIGLWILSRRTGRWRSANASKRVNGANYVEDFAGNASKTADLRDEPGGAVSATLGGGWNFHLYSIRGRAPIDPHDVGGVVAVYSARVIMDDPNGPDERHLARYLASAGADYWLDRYVGAQAGTVADVGIGKARYLTSEWLTLTMSTLPLRKLAKNPPTICLRGRG</sequence>
<keyword evidence="2" id="KW-1185">Reference proteome</keyword>
<dbReference type="Proteomes" id="UP000502996">
    <property type="component" value="Chromosome"/>
</dbReference>
<evidence type="ECO:0000313" key="1">
    <source>
        <dbReference type="EMBL" id="QIG45025.1"/>
    </source>
</evidence>
<evidence type="ECO:0000313" key="2">
    <source>
        <dbReference type="Proteomes" id="UP000502996"/>
    </source>
</evidence>
<reference evidence="1 2" key="1">
    <citation type="submission" date="2020-02" db="EMBL/GenBank/DDBJ databases">
        <title>Full genome sequence of Nocardioides sp. R-3366.</title>
        <authorList>
            <person name="Im W.-T."/>
        </authorList>
    </citation>
    <scope>NUCLEOTIDE SEQUENCE [LARGE SCALE GENOMIC DNA]</scope>
    <source>
        <strain evidence="1 2">R-3366</strain>
    </source>
</reference>